<accession>A0A9W7AKW6</accession>
<evidence type="ECO:0000256" key="3">
    <source>
        <dbReference type="SAM" id="SignalP"/>
    </source>
</evidence>
<feature type="chain" id="PRO_5040793817" evidence="3">
    <location>
        <begin position="18"/>
        <end position="101"/>
    </location>
</feature>
<reference evidence="4" key="1">
    <citation type="submission" date="2022-07" db="EMBL/GenBank/DDBJ databases">
        <title>Genome analysis of Parmales, a sister group of diatoms, reveals the evolutionary specialization of diatoms from phago-mixotrophs to photoautotrophs.</title>
        <authorList>
            <person name="Ban H."/>
            <person name="Sato S."/>
            <person name="Yoshikawa S."/>
            <person name="Kazumasa Y."/>
            <person name="Nakamura Y."/>
            <person name="Ichinomiya M."/>
            <person name="Saitoh K."/>
            <person name="Sato N."/>
            <person name="Blanc-Mathieu R."/>
            <person name="Endo H."/>
            <person name="Kuwata A."/>
            <person name="Ogata H."/>
        </authorList>
    </citation>
    <scope>NUCLEOTIDE SEQUENCE</scope>
</reference>
<keyword evidence="2" id="KW-0812">Transmembrane</keyword>
<proteinExistence type="predicted"/>
<evidence type="ECO:0000313" key="4">
    <source>
        <dbReference type="EMBL" id="GMH70988.1"/>
    </source>
</evidence>
<name>A0A9W7AKW6_9STRA</name>
<organism evidence="4 5">
    <name type="scientific">Triparma retinervis</name>
    <dbReference type="NCBI Taxonomy" id="2557542"/>
    <lineage>
        <taxon>Eukaryota</taxon>
        <taxon>Sar</taxon>
        <taxon>Stramenopiles</taxon>
        <taxon>Ochrophyta</taxon>
        <taxon>Bolidophyceae</taxon>
        <taxon>Parmales</taxon>
        <taxon>Triparmaceae</taxon>
        <taxon>Triparma</taxon>
    </lineage>
</organism>
<keyword evidence="2" id="KW-1133">Transmembrane helix</keyword>
<feature type="non-terminal residue" evidence="4">
    <location>
        <position position="101"/>
    </location>
</feature>
<comment type="caution">
    <text evidence="4">The sequence shown here is derived from an EMBL/GenBank/DDBJ whole genome shotgun (WGS) entry which is preliminary data.</text>
</comment>
<sequence>MIFIYFIFTLLFTTTYSFTQSPSFLSTKSHLHPSSNPSSSPFSLKAAPEPKILLSAPELPRQEDGKVHVPVIPAFAGFLAVAAAGIAKTRENRINNQVKRE</sequence>
<dbReference type="EMBL" id="BRXZ01004229">
    <property type="protein sequence ID" value="GMH70988.1"/>
    <property type="molecule type" value="Genomic_DNA"/>
</dbReference>
<keyword evidence="2" id="KW-0472">Membrane</keyword>
<dbReference type="AlphaFoldDB" id="A0A9W7AKW6"/>
<feature type="transmembrane region" description="Helical" evidence="2">
    <location>
        <begin position="67"/>
        <end position="87"/>
    </location>
</feature>
<gene>
    <name evidence="4" type="ORF">TrRE_jg11307</name>
</gene>
<dbReference type="Proteomes" id="UP001165082">
    <property type="component" value="Unassembled WGS sequence"/>
</dbReference>
<evidence type="ECO:0000256" key="1">
    <source>
        <dbReference type="SAM" id="MobiDB-lite"/>
    </source>
</evidence>
<evidence type="ECO:0000256" key="2">
    <source>
        <dbReference type="SAM" id="Phobius"/>
    </source>
</evidence>
<feature type="region of interest" description="Disordered" evidence="1">
    <location>
        <begin position="23"/>
        <end position="45"/>
    </location>
</feature>
<feature type="signal peptide" evidence="3">
    <location>
        <begin position="1"/>
        <end position="17"/>
    </location>
</feature>
<protein>
    <submittedName>
        <fullName evidence="4">Uncharacterized protein</fullName>
    </submittedName>
</protein>
<keyword evidence="5" id="KW-1185">Reference proteome</keyword>
<keyword evidence="3" id="KW-0732">Signal</keyword>
<feature type="compositionally biased region" description="Low complexity" evidence="1">
    <location>
        <begin position="32"/>
        <end position="44"/>
    </location>
</feature>
<evidence type="ECO:0000313" key="5">
    <source>
        <dbReference type="Proteomes" id="UP001165082"/>
    </source>
</evidence>